<dbReference type="VEuPathDB" id="FungiDB:C5L36_0A11820"/>
<dbReference type="InterPro" id="IPR036291">
    <property type="entry name" value="NAD(P)-bd_dom_sf"/>
</dbReference>
<comment type="subcellular location">
    <subcellularLocation>
        <location evidence="1">Lipid droplet</location>
    </subcellularLocation>
</comment>
<evidence type="ECO:0000256" key="2">
    <source>
        <dbReference type="ARBA" id="ARBA00022677"/>
    </source>
</evidence>
<dbReference type="SMART" id="SM00829">
    <property type="entry name" value="PKS_ER"/>
    <property type="match status" value="1"/>
</dbReference>
<accession>A0A1V2LWA2</accession>
<comment type="similarity">
    <text evidence="3">Belongs to the YIM1 family.</text>
</comment>
<dbReference type="GO" id="GO:0016491">
    <property type="term" value="F:oxidoreductase activity"/>
    <property type="evidence" value="ECO:0007669"/>
    <property type="project" value="InterPro"/>
</dbReference>
<name>A0A1V2LWA2_PICKU</name>
<organism evidence="5 6">
    <name type="scientific">Pichia kudriavzevii</name>
    <name type="common">Yeast</name>
    <name type="synonym">Issatchenkia orientalis</name>
    <dbReference type="NCBI Taxonomy" id="4909"/>
    <lineage>
        <taxon>Eukaryota</taxon>
        <taxon>Fungi</taxon>
        <taxon>Dikarya</taxon>
        <taxon>Ascomycota</taxon>
        <taxon>Saccharomycotina</taxon>
        <taxon>Pichiomycetes</taxon>
        <taxon>Pichiales</taxon>
        <taxon>Pichiaceae</taxon>
        <taxon>Pichia</taxon>
    </lineage>
</organism>
<feature type="domain" description="Enoyl reductase (ER)" evidence="4">
    <location>
        <begin position="14"/>
        <end position="364"/>
    </location>
</feature>
<dbReference type="InterPro" id="IPR013154">
    <property type="entry name" value="ADH-like_N"/>
</dbReference>
<gene>
    <name evidence="5" type="ORF">BOH78_0230</name>
</gene>
<dbReference type="Gene3D" id="3.40.50.720">
    <property type="entry name" value="NAD(P)-binding Rossmann-like Domain"/>
    <property type="match status" value="2"/>
</dbReference>
<dbReference type="SUPFAM" id="SSF51735">
    <property type="entry name" value="NAD(P)-binding Rossmann-fold domains"/>
    <property type="match status" value="2"/>
</dbReference>
<comment type="caution">
    <text evidence="5">The sequence shown here is derived from an EMBL/GenBank/DDBJ whole genome shotgun (WGS) entry which is preliminary data.</text>
</comment>
<dbReference type="Pfam" id="PF08240">
    <property type="entry name" value="ADH_N"/>
    <property type="match status" value="2"/>
</dbReference>
<dbReference type="AlphaFoldDB" id="A0A1V2LWA2"/>
<protein>
    <submittedName>
        <fullName evidence="5">Protein YIM1-2</fullName>
    </submittedName>
</protein>
<dbReference type="Proteomes" id="UP000189274">
    <property type="component" value="Unassembled WGS sequence"/>
</dbReference>
<evidence type="ECO:0000313" key="5">
    <source>
        <dbReference type="EMBL" id="ONH77701.1"/>
    </source>
</evidence>
<evidence type="ECO:0000256" key="1">
    <source>
        <dbReference type="ARBA" id="ARBA00004502"/>
    </source>
</evidence>
<evidence type="ECO:0000256" key="3">
    <source>
        <dbReference type="ARBA" id="ARBA00038249"/>
    </source>
</evidence>
<evidence type="ECO:0000259" key="4">
    <source>
        <dbReference type="SMART" id="SM00829"/>
    </source>
</evidence>
<dbReference type="Gene3D" id="3.90.180.10">
    <property type="entry name" value="Medium-chain alcohol dehydrogenases, catalytic domain"/>
    <property type="match status" value="2"/>
</dbReference>
<dbReference type="InterPro" id="IPR020843">
    <property type="entry name" value="ER"/>
</dbReference>
<dbReference type="SUPFAM" id="SSF50129">
    <property type="entry name" value="GroES-like"/>
    <property type="match status" value="2"/>
</dbReference>
<dbReference type="InterPro" id="IPR050700">
    <property type="entry name" value="YIM1/Zinc_Alcohol_DH_Fams"/>
</dbReference>
<sequence>MNSGLIRSKALTYSSFWNLGVSYINVPTNIKPGEVLVHVRAVSVNPFDIMMHKLSLFFIGSFKKVTGCDFAGEVVKAGENAPFKEGDSIYGCRLAPMSINGTYSEYIIVDPKKCIFCDKIPEGMIYEQAASIPCVSATAYGALKMGINRICPTIKDDLEGSLKGKNILVIGAGTSVGSYAVEMAKKYMDAKAVVVTCGTRSEQRLRDAGADLALDYHDGDLKNVNEILKYVKDHGKFDMVLDCVRNEVYYDYADIILKAPSDNGAFVQLYGSNSMNLFNCSLSSIIFPSFKSIKYKLMHLLGVYKSPLYVYKLAYDSTFGSVIDTMWRKKLLDTPIDSIFRGWSQYDLALHKVATANISGKVKTSSDLLTVKELYIPITPDFIVKPSELFIKVKATSLNPVDCLVKGFSYGFTGGDKVIGCDFASIVLNAGSQTNFKPGDHLLGCLEVFFKVGSCSDYMRFDVNTTRILEMIPEGMKFQEAASLPIGKNVLVLGAGTSVGAFTLQFAKRYYLASNVVGTCSPLSVEKAQKYGADIFINYNNFSAFKMDKLLAFLKDNGKFDIIVDTVGDESVMDYFSQLLKPAEEYGVYTQVAGSKVIDYSNVRITDLLPSWKKVCKRLKSNLGMFDFKIVEIFLARNQGYIEIVNQLGEENPLDFSIDSINDAYTESQKALEIVAPGKAKGKVVLQF</sequence>
<dbReference type="Pfam" id="PF13602">
    <property type="entry name" value="ADH_zinc_N_2"/>
    <property type="match status" value="1"/>
</dbReference>
<dbReference type="PANTHER" id="PTHR11695:SF648">
    <property type="entry name" value="ZINC-BINDING OXIDOREDUCTASE"/>
    <property type="match status" value="1"/>
</dbReference>
<dbReference type="PANTHER" id="PTHR11695">
    <property type="entry name" value="ALCOHOL DEHYDROGENASE RELATED"/>
    <property type="match status" value="1"/>
</dbReference>
<dbReference type="GO" id="GO:0005811">
    <property type="term" value="C:lipid droplet"/>
    <property type="evidence" value="ECO:0007669"/>
    <property type="project" value="UniProtKB-SubCell"/>
</dbReference>
<keyword evidence="2" id="KW-0551">Lipid droplet</keyword>
<evidence type="ECO:0000313" key="6">
    <source>
        <dbReference type="Proteomes" id="UP000189274"/>
    </source>
</evidence>
<proteinExistence type="inferred from homology"/>
<reference evidence="6" key="1">
    <citation type="journal article" date="2017" name="Genome Announc.">
        <title>Genome sequences of Cyberlindnera fabianii 65, Pichia kudriavzevii 129, and Saccharomyces cerevisiae 131 isolated from fermented masau fruits in Zimbabwe.</title>
        <authorList>
            <person name="van Rijswijck I.M.H."/>
            <person name="Derks M.F.L."/>
            <person name="Abee T."/>
            <person name="de Ridder D."/>
            <person name="Smid E.J."/>
        </authorList>
    </citation>
    <scope>NUCLEOTIDE SEQUENCE [LARGE SCALE GENOMIC DNA]</scope>
    <source>
        <strain evidence="6">129</strain>
    </source>
</reference>
<dbReference type="InterPro" id="IPR011032">
    <property type="entry name" value="GroES-like_sf"/>
</dbReference>
<dbReference type="VEuPathDB" id="FungiDB:C5L36_0E01490"/>
<dbReference type="EMBL" id="MQVM01000001">
    <property type="protein sequence ID" value="ONH77701.1"/>
    <property type="molecule type" value="Genomic_DNA"/>
</dbReference>